<accession>A0A1G7ZXU8</accession>
<keyword evidence="1" id="KW-0175">Coiled coil</keyword>
<evidence type="ECO:0000313" key="2">
    <source>
        <dbReference type="EMBL" id="SDH13518.1"/>
    </source>
</evidence>
<dbReference type="SUPFAM" id="SSF140566">
    <property type="entry name" value="FlgN-like"/>
    <property type="match status" value="1"/>
</dbReference>
<sequence length="139" mass="15703">MDNKQRLKLYYAKTTQSVEVAKQISTTLDAIRQHSLSLDYEQVNQHNAKATELSETLRELHNQRRVLAEQLGCNQPRFATEMIARVSGNTAKALEQVTDALHQVVLDCQNKSELHTNLVIAQQQVIHQAVDSLRVKVSA</sequence>
<dbReference type="Gene3D" id="1.20.58.300">
    <property type="entry name" value="FlgN-like"/>
    <property type="match status" value="1"/>
</dbReference>
<dbReference type="AlphaFoldDB" id="A0A1G7ZXU8"/>
<dbReference type="RefSeq" id="WP_093272594.1">
    <property type="nucleotide sequence ID" value="NZ_FNDD01000009.1"/>
</dbReference>
<dbReference type="EMBL" id="FNDD01000009">
    <property type="protein sequence ID" value="SDH13518.1"/>
    <property type="molecule type" value="Genomic_DNA"/>
</dbReference>
<evidence type="ECO:0000313" key="3">
    <source>
        <dbReference type="Proteomes" id="UP000198854"/>
    </source>
</evidence>
<reference evidence="2 3" key="1">
    <citation type="submission" date="2016-10" db="EMBL/GenBank/DDBJ databases">
        <authorList>
            <person name="de Groot N.N."/>
        </authorList>
    </citation>
    <scope>NUCLEOTIDE SEQUENCE [LARGE SCALE GENOMIC DNA]</scope>
    <source>
        <strain evidence="2 3">CGMCC 1.10228</strain>
    </source>
</reference>
<protein>
    <submittedName>
        <fullName evidence="2">Uncharacterized protein</fullName>
    </submittedName>
</protein>
<name>A0A1G7ZXU8_9VIBR</name>
<dbReference type="InterPro" id="IPR036679">
    <property type="entry name" value="FlgN-like_sf"/>
</dbReference>
<organism evidence="2 3">
    <name type="scientific">Vibrio xiamenensis</name>
    <dbReference type="NCBI Taxonomy" id="861298"/>
    <lineage>
        <taxon>Bacteria</taxon>
        <taxon>Pseudomonadati</taxon>
        <taxon>Pseudomonadota</taxon>
        <taxon>Gammaproteobacteria</taxon>
        <taxon>Vibrionales</taxon>
        <taxon>Vibrionaceae</taxon>
        <taxon>Vibrio</taxon>
    </lineage>
</organism>
<dbReference type="OrthoDB" id="5906524at2"/>
<feature type="coiled-coil region" evidence="1">
    <location>
        <begin position="43"/>
        <end position="70"/>
    </location>
</feature>
<dbReference type="STRING" id="861298.SAMN04488136_10925"/>
<keyword evidence="3" id="KW-1185">Reference proteome</keyword>
<gene>
    <name evidence="2" type="ORF">SAMN04488136_10925</name>
</gene>
<evidence type="ECO:0000256" key="1">
    <source>
        <dbReference type="SAM" id="Coils"/>
    </source>
</evidence>
<dbReference type="GO" id="GO:0044780">
    <property type="term" value="P:bacterial-type flagellum assembly"/>
    <property type="evidence" value="ECO:0007669"/>
    <property type="project" value="InterPro"/>
</dbReference>
<dbReference type="Proteomes" id="UP000198854">
    <property type="component" value="Unassembled WGS sequence"/>
</dbReference>
<proteinExistence type="predicted"/>